<dbReference type="InterPro" id="IPR002523">
    <property type="entry name" value="MgTranspt_CorA/ZnTranspt_ZntB"/>
</dbReference>
<dbReference type="SUPFAM" id="SSF144083">
    <property type="entry name" value="Magnesium transport protein CorA, transmembrane region"/>
    <property type="match status" value="1"/>
</dbReference>
<feature type="transmembrane region" description="Helical" evidence="6">
    <location>
        <begin position="323"/>
        <end position="344"/>
    </location>
</feature>
<evidence type="ECO:0000313" key="7">
    <source>
        <dbReference type="EMBL" id="KAF2457320.1"/>
    </source>
</evidence>
<keyword evidence="8" id="KW-1185">Reference proteome</keyword>
<feature type="transmembrane region" description="Helical" evidence="6">
    <location>
        <begin position="289"/>
        <end position="311"/>
    </location>
</feature>
<evidence type="ECO:0000256" key="3">
    <source>
        <dbReference type="ARBA" id="ARBA00022989"/>
    </source>
</evidence>
<organism evidence="7 8">
    <name type="scientific">Lineolata rhizophorae</name>
    <dbReference type="NCBI Taxonomy" id="578093"/>
    <lineage>
        <taxon>Eukaryota</taxon>
        <taxon>Fungi</taxon>
        <taxon>Dikarya</taxon>
        <taxon>Ascomycota</taxon>
        <taxon>Pezizomycotina</taxon>
        <taxon>Dothideomycetes</taxon>
        <taxon>Dothideomycetes incertae sedis</taxon>
        <taxon>Lineolatales</taxon>
        <taxon>Lineolataceae</taxon>
        <taxon>Lineolata</taxon>
    </lineage>
</organism>
<dbReference type="Proteomes" id="UP000799766">
    <property type="component" value="Unassembled WGS sequence"/>
</dbReference>
<keyword evidence="2 6" id="KW-0812">Transmembrane</keyword>
<evidence type="ECO:0000256" key="5">
    <source>
        <dbReference type="SAM" id="MobiDB-lite"/>
    </source>
</evidence>
<evidence type="ECO:0000256" key="2">
    <source>
        <dbReference type="ARBA" id="ARBA00022692"/>
    </source>
</evidence>
<gene>
    <name evidence="7" type="ORF">BDY21DRAFT_38813</name>
</gene>
<evidence type="ECO:0000256" key="6">
    <source>
        <dbReference type="SAM" id="Phobius"/>
    </source>
</evidence>
<name>A0A6A6P011_9PEZI</name>
<protein>
    <recommendedName>
        <fullName evidence="9">Cora-like Mg2+ transporter protein-domain-containing protein</fullName>
    </recommendedName>
</protein>
<accession>A0A6A6P011</accession>
<evidence type="ECO:0000256" key="4">
    <source>
        <dbReference type="ARBA" id="ARBA00023136"/>
    </source>
</evidence>
<comment type="subcellular location">
    <subcellularLocation>
        <location evidence="1">Membrane</location>
        <topology evidence="1">Multi-pass membrane protein</topology>
    </subcellularLocation>
</comment>
<feature type="compositionally biased region" description="Low complexity" evidence="5">
    <location>
        <begin position="201"/>
        <end position="214"/>
    </location>
</feature>
<dbReference type="EMBL" id="MU001681">
    <property type="protein sequence ID" value="KAF2457320.1"/>
    <property type="molecule type" value="Genomic_DNA"/>
</dbReference>
<dbReference type="GO" id="GO:0016020">
    <property type="term" value="C:membrane"/>
    <property type="evidence" value="ECO:0007669"/>
    <property type="project" value="UniProtKB-SubCell"/>
</dbReference>
<evidence type="ECO:0008006" key="9">
    <source>
        <dbReference type="Google" id="ProtNLM"/>
    </source>
</evidence>
<dbReference type="InterPro" id="IPR045863">
    <property type="entry name" value="CorA_TM1_TM2"/>
</dbReference>
<dbReference type="AlphaFoldDB" id="A0A6A6P011"/>
<keyword evidence="3 6" id="KW-1133">Transmembrane helix</keyword>
<dbReference type="GO" id="GO:0046873">
    <property type="term" value="F:metal ion transmembrane transporter activity"/>
    <property type="evidence" value="ECO:0007669"/>
    <property type="project" value="InterPro"/>
</dbReference>
<proteinExistence type="predicted"/>
<sequence length="416" mass="46992">MRRKACGYFCCQDVPDKNGNRMGHVTMMKSLTIKVEDEPRQRSDETGKRNYFPYEWLPLELAVFWHDKRRTLQAVVMQASPEVRERIKKVLLPGTTPPFHLEPLGLHVFLFERVLEMYDNSFWFLRDNLPKVESRQKPGDTPRPDYPLVHDLARHVIHHTESLEIAIDTLDTLKSCHDECGHDEAGVTTSPVSPQGGGPGATSAGASSGTDHGGLTTALATAGTRFDAQLVAQRNAIQQHRRLLRHYDKMLRQFLARSRSLNERIRNEINLSFNSVVQYDSRAMKTISFLTLFFLPGTFVSSILGTNFFNYGEHDPRFHMSSLFWPGWAAPTVGLTLAVLLIWWKWYASSTKVRTSGGSGPKVKGARWGFGVRREETEDGDGTASQRKHRRKVVVPGWKSFNSSQARLDAVPNSAA</sequence>
<dbReference type="Gene3D" id="1.20.58.340">
    <property type="entry name" value="Magnesium transport protein CorA, transmembrane region"/>
    <property type="match status" value="1"/>
</dbReference>
<keyword evidence="4 6" id="KW-0472">Membrane</keyword>
<evidence type="ECO:0000256" key="1">
    <source>
        <dbReference type="ARBA" id="ARBA00004141"/>
    </source>
</evidence>
<dbReference type="Pfam" id="PF01544">
    <property type="entry name" value="CorA"/>
    <property type="match status" value="1"/>
</dbReference>
<dbReference type="OrthoDB" id="2830640at2759"/>
<evidence type="ECO:0000313" key="8">
    <source>
        <dbReference type="Proteomes" id="UP000799766"/>
    </source>
</evidence>
<reference evidence="7" key="1">
    <citation type="journal article" date="2020" name="Stud. Mycol.">
        <title>101 Dothideomycetes genomes: a test case for predicting lifestyles and emergence of pathogens.</title>
        <authorList>
            <person name="Haridas S."/>
            <person name="Albert R."/>
            <person name="Binder M."/>
            <person name="Bloem J."/>
            <person name="Labutti K."/>
            <person name="Salamov A."/>
            <person name="Andreopoulos B."/>
            <person name="Baker S."/>
            <person name="Barry K."/>
            <person name="Bills G."/>
            <person name="Bluhm B."/>
            <person name="Cannon C."/>
            <person name="Castanera R."/>
            <person name="Culley D."/>
            <person name="Daum C."/>
            <person name="Ezra D."/>
            <person name="Gonzalez J."/>
            <person name="Henrissat B."/>
            <person name="Kuo A."/>
            <person name="Liang C."/>
            <person name="Lipzen A."/>
            <person name="Lutzoni F."/>
            <person name="Magnuson J."/>
            <person name="Mondo S."/>
            <person name="Nolan M."/>
            <person name="Ohm R."/>
            <person name="Pangilinan J."/>
            <person name="Park H.-J."/>
            <person name="Ramirez L."/>
            <person name="Alfaro M."/>
            <person name="Sun H."/>
            <person name="Tritt A."/>
            <person name="Yoshinaga Y."/>
            <person name="Zwiers L.-H."/>
            <person name="Turgeon B."/>
            <person name="Goodwin S."/>
            <person name="Spatafora J."/>
            <person name="Crous P."/>
            <person name="Grigoriev I."/>
        </authorList>
    </citation>
    <scope>NUCLEOTIDE SEQUENCE</scope>
    <source>
        <strain evidence="7">ATCC 16933</strain>
    </source>
</reference>
<feature type="region of interest" description="Disordered" evidence="5">
    <location>
        <begin position="184"/>
        <end position="214"/>
    </location>
</feature>